<evidence type="ECO:0000313" key="2">
    <source>
        <dbReference type="EnsemblPlants" id="TraesCS1B02G097800.1"/>
    </source>
</evidence>
<dbReference type="InterPro" id="IPR049932">
    <property type="entry name" value="NEAP1-4"/>
</dbReference>
<dbReference type="GO" id="GO:0005635">
    <property type="term" value="C:nuclear envelope"/>
    <property type="evidence" value="ECO:0000318"/>
    <property type="project" value="GO_Central"/>
</dbReference>
<dbReference type="GO" id="GO:0005654">
    <property type="term" value="C:nucleoplasm"/>
    <property type="evidence" value="ECO:0000318"/>
    <property type="project" value="GO_Central"/>
</dbReference>
<keyword evidence="3" id="KW-1185">Reference proteome</keyword>
<dbReference type="Gramene" id="TraesRN1B0100256600.1">
    <property type="protein sequence ID" value="TraesRN1B0100256600.1"/>
    <property type="gene ID" value="TraesRN1B0100256600"/>
</dbReference>
<feature type="coiled-coil region" evidence="1">
    <location>
        <begin position="21"/>
        <end position="55"/>
    </location>
</feature>
<protein>
    <submittedName>
        <fullName evidence="2">Uncharacterized protein</fullName>
    </submittedName>
</protein>
<evidence type="ECO:0000256" key="1">
    <source>
        <dbReference type="SAM" id="Coils"/>
    </source>
</evidence>
<dbReference type="Proteomes" id="UP000019116">
    <property type="component" value="Chromosome 1B"/>
</dbReference>
<dbReference type="Gramene" id="TraesROB_scaffold_000363_01G000700.1">
    <property type="protein sequence ID" value="TraesROB_scaffold_000363_01G000700.1"/>
    <property type="gene ID" value="TraesROB_scaffold_000363_01G000700"/>
</dbReference>
<reference evidence="2" key="2">
    <citation type="submission" date="2018-10" db="UniProtKB">
        <authorList>
            <consortium name="EnsemblPlants"/>
        </authorList>
    </citation>
    <scope>IDENTIFICATION</scope>
</reference>
<keyword evidence="1" id="KW-0175">Coiled coil</keyword>
<dbReference type="Gramene" id="TraesCLE_scaffold_003878_01G000200.1">
    <property type="protein sequence ID" value="TraesCLE_scaffold_003878_01G000200.1"/>
    <property type="gene ID" value="TraesCLE_scaffold_003878_01G000200"/>
</dbReference>
<dbReference type="SMR" id="A0A3B5YT35"/>
<dbReference type="AlphaFoldDB" id="A0A3B5YT35"/>
<sequence length="374" mass="43184">MAVSEKTRPCSSSSLGLDPLLKDLTEKKLSFRRNVASLASELKDVRHKLASQEQLFTRESQTREVSKFLLLGNFYLQHGLQSYKFDLTRERTFQVAETKARSMEEEVSKLQKCLLDKDEQLNATRGITEHYLDDLDDLKSRLSVTQATAEASAASAMLAQAQCLSLLKELNEKDRALKEHELRVNKLGEQLGLLQKDLEARELSQRQLKDEVLRIETDIMGAVSRAGSSKDNELLKVLSDVSPRNIENISKHLNTKDTEIARLRDEIRILSVHWTNKTKELESQLEKQRRTDQELKKRVLKLEFCLQESRSQIRKLQRMGEKRDKQLKELKDQMAMKQPKGPRRDEGKKPFWENDTFKFVAGMSMLVVMVLAKR</sequence>
<feature type="coiled-coil region" evidence="1">
    <location>
        <begin position="246"/>
        <end position="333"/>
    </location>
</feature>
<proteinExistence type="predicted"/>
<dbReference type="PANTHER" id="PTHR48145:SF5">
    <property type="entry name" value="NUCLEAR ENVELOPE-ASSOCIATED PROTEIN 2"/>
    <property type="match status" value="1"/>
</dbReference>
<accession>A0A3B5YT35</accession>
<name>A0A3B5YT35_WHEAT</name>
<dbReference type="Gramene" id="TraesCS1B02G097800.1">
    <property type="protein sequence ID" value="TraesCS1B02G097800.1"/>
    <property type="gene ID" value="TraesCS1B02G097800"/>
</dbReference>
<evidence type="ECO:0000313" key="3">
    <source>
        <dbReference type="Proteomes" id="UP000019116"/>
    </source>
</evidence>
<reference evidence="2" key="1">
    <citation type="submission" date="2018-08" db="EMBL/GenBank/DDBJ databases">
        <authorList>
            <person name="Rossello M."/>
        </authorList>
    </citation>
    <scope>NUCLEOTIDE SEQUENCE [LARGE SCALE GENOMIC DNA]</scope>
    <source>
        <strain evidence="2">cv. Chinese Spring</strain>
    </source>
</reference>
<dbReference type="Gramene" id="TraesWEE_scaffold_005482_01G000300.1">
    <property type="protein sequence ID" value="TraesWEE_scaffold_005482_01G000300.1"/>
    <property type="gene ID" value="TraesWEE_scaffold_005482_01G000300"/>
</dbReference>
<feature type="coiled-coil region" evidence="1">
    <location>
        <begin position="170"/>
        <end position="197"/>
    </location>
</feature>
<dbReference type="EnsemblPlants" id="TraesCS1B02G097800.1">
    <property type="protein sequence ID" value="TraesCS1B02G097800.1"/>
    <property type="gene ID" value="TraesCS1B02G097800"/>
</dbReference>
<dbReference type="Gramene" id="TraesCS1B03G0262900.1">
    <property type="protein sequence ID" value="TraesCS1B03G0262900.1.CDS"/>
    <property type="gene ID" value="TraesCS1B03G0262900"/>
</dbReference>
<dbReference type="STRING" id="4565.A0A3B5YT35"/>
<gene>
    <name evidence="2" type="primary">LOC123110807</name>
</gene>
<organism evidence="2">
    <name type="scientific">Triticum aestivum</name>
    <name type="common">Wheat</name>
    <dbReference type="NCBI Taxonomy" id="4565"/>
    <lineage>
        <taxon>Eukaryota</taxon>
        <taxon>Viridiplantae</taxon>
        <taxon>Streptophyta</taxon>
        <taxon>Embryophyta</taxon>
        <taxon>Tracheophyta</taxon>
        <taxon>Spermatophyta</taxon>
        <taxon>Magnoliopsida</taxon>
        <taxon>Liliopsida</taxon>
        <taxon>Poales</taxon>
        <taxon>Poaceae</taxon>
        <taxon>BOP clade</taxon>
        <taxon>Pooideae</taxon>
        <taxon>Triticodae</taxon>
        <taxon>Triticeae</taxon>
        <taxon>Triticinae</taxon>
        <taxon>Triticum</taxon>
    </lineage>
</organism>
<dbReference type="PANTHER" id="PTHR48145">
    <property type="entry name" value="NUCLEAR ENVELOPE-ASSOCIATED PROTEIN 1"/>
    <property type="match status" value="1"/>
</dbReference>